<dbReference type="GO" id="GO:0016020">
    <property type="term" value="C:membrane"/>
    <property type="evidence" value="ECO:0007669"/>
    <property type="project" value="InterPro"/>
</dbReference>
<dbReference type="InterPro" id="IPR005331">
    <property type="entry name" value="Sulfotransferase"/>
</dbReference>
<evidence type="ECO:0000313" key="2">
    <source>
        <dbReference type="Proteomes" id="UP000199302"/>
    </source>
</evidence>
<dbReference type="GO" id="GO:0008146">
    <property type="term" value="F:sulfotransferase activity"/>
    <property type="evidence" value="ECO:0007669"/>
    <property type="project" value="InterPro"/>
</dbReference>
<accession>A0A1I6EDS1</accession>
<keyword evidence="1" id="KW-0808">Transferase</keyword>
<name>A0A1I6EDS1_9RHOB</name>
<keyword evidence="2" id="KW-1185">Reference proteome</keyword>
<dbReference type="AlphaFoldDB" id="A0A1I6EDS1"/>
<dbReference type="Pfam" id="PF03567">
    <property type="entry name" value="Sulfotransfer_2"/>
    <property type="match status" value="1"/>
</dbReference>
<dbReference type="EMBL" id="FOYI01000010">
    <property type="protein sequence ID" value="SFR15668.1"/>
    <property type="molecule type" value="Genomic_DNA"/>
</dbReference>
<dbReference type="Proteomes" id="UP000199302">
    <property type="component" value="Unassembled WGS sequence"/>
</dbReference>
<dbReference type="OrthoDB" id="554104at2"/>
<gene>
    <name evidence="1" type="ORF">SAMN04515673_11030</name>
</gene>
<protein>
    <submittedName>
        <fullName evidence="1">Sulfotransferase family protein</fullName>
    </submittedName>
</protein>
<sequence>MGERWKWLLGRSENEAPAPAASLVDRHVMLLPAQGLAYLRVPKAANSSIRTRLAASYNLPMPEGIVPNKDRFWAEQDPSLVRSMTLAEFQALPERPRIWAFSFVRHPAMRLYSCWNNKLVENGGSLSRAFVAMGVERGMDFHAFAECVAAHEDADCDLHVRSQVSVLVHDGIVVPDFVGKVETTQRDWAHVRYESRMRFGADIGALPSKNMRLEVGLKPADVMSAATHKVIRERYAEDYARFYPRS</sequence>
<dbReference type="STRING" id="871652.SAMN04515673_11030"/>
<evidence type="ECO:0000313" key="1">
    <source>
        <dbReference type="EMBL" id="SFR15668.1"/>
    </source>
</evidence>
<reference evidence="1 2" key="1">
    <citation type="submission" date="2016-10" db="EMBL/GenBank/DDBJ databases">
        <authorList>
            <person name="de Groot N.N."/>
        </authorList>
    </citation>
    <scope>NUCLEOTIDE SEQUENCE [LARGE SCALE GENOMIC DNA]</scope>
    <source>
        <strain evidence="2">KMM 9023,NRIC 0796,JCM 17311,KCTC 23692</strain>
    </source>
</reference>
<proteinExistence type="predicted"/>
<organism evidence="1 2">
    <name type="scientific">Poseidonocella sedimentorum</name>
    <dbReference type="NCBI Taxonomy" id="871652"/>
    <lineage>
        <taxon>Bacteria</taxon>
        <taxon>Pseudomonadati</taxon>
        <taxon>Pseudomonadota</taxon>
        <taxon>Alphaproteobacteria</taxon>
        <taxon>Rhodobacterales</taxon>
        <taxon>Roseobacteraceae</taxon>
        <taxon>Poseidonocella</taxon>
    </lineage>
</organism>